<feature type="transmembrane region" description="Helical" evidence="7">
    <location>
        <begin position="69"/>
        <end position="91"/>
    </location>
</feature>
<feature type="transmembrane region" description="Helical" evidence="7">
    <location>
        <begin position="185"/>
        <end position="206"/>
    </location>
</feature>
<keyword evidence="6 7" id="KW-0472">Membrane</keyword>
<reference evidence="9 10" key="1">
    <citation type="submission" date="2019-06" db="EMBL/GenBank/DDBJ databases">
        <title>Sequencing the genomes of 1000 actinobacteria strains.</title>
        <authorList>
            <person name="Klenk H.-P."/>
        </authorList>
    </citation>
    <scope>NUCLEOTIDE SEQUENCE [LARGE SCALE GENOMIC DNA]</scope>
    <source>
        <strain evidence="9 10">DSM 105492</strain>
    </source>
</reference>
<proteinExistence type="inferred from homology"/>
<evidence type="ECO:0000256" key="3">
    <source>
        <dbReference type="ARBA" id="ARBA00022475"/>
    </source>
</evidence>
<keyword evidence="3" id="KW-1003">Cell membrane</keyword>
<keyword evidence="10" id="KW-1185">Reference proteome</keyword>
<keyword evidence="4 7" id="KW-0812">Transmembrane</keyword>
<protein>
    <submittedName>
        <fullName evidence="9">Carbohydrate ABC transporter membrane protein 2 (CUT1 family)</fullName>
    </submittedName>
</protein>
<keyword evidence="2 7" id="KW-0813">Transport</keyword>
<evidence type="ECO:0000313" key="10">
    <source>
        <dbReference type="Proteomes" id="UP000320235"/>
    </source>
</evidence>
<evidence type="ECO:0000313" key="9">
    <source>
        <dbReference type="EMBL" id="TQM20280.1"/>
    </source>
</evidence>
<comment type="caution">
    <text evidence="9">The sequence shown here is derived from an EMBL/GenBank/DDBJ whole genome shotgun (WGS) entry which is preliminary data.</text>
</comment>
<evidence type="ECO:0000256" key="2">
    <source>
        <dbReference type="ARBA" id="ARBA00022448"/>
    </source>
</evidence>
<feature type="domain" description="ABC transmembrane type-1" evidence="8">
    <location>
        <begin position="65"/>
        <end position="258"/>
    </location>
</feature>
<comment type="similarity">
    <text evidence="7">Belongs to the binding-protein-dependent transport system permease family.</text>
</comment>
<evidence type="ECO:0000256" key="6">
    <source>
        <dbReference type="ARBA" id="ARBA00023136"/>
    </source>
</evidence>
<evidence type="ECO:0000256" key="7">
    <source>
        <dbReference type="RuleBase" id="RU363032"/>
    </source>
</evidence>
<dbReference type="Pfam" id="PF00528">
    <property type="entry name" value="BPD_transp_1"/>
    <property type="match status" value="1"/>
</dbReference>
<dbReference type="AlphaFoldDB" id="A0A543EFC3"/>
<dbReference type="Proteomes" id="UP000320235">
    <property type="component" value="Unassembled WGS sequence"/>
</dbReference>
<dbReference type="CDD" id="cd06261">
    <property type="entry name" value="TM_PBP2"/>
    <property type="match status" value="1"/>
</dbReference>
<feature type="transmembrane region" description="Helical" evidence="7">
    <location>
        <begin position="237"/>
        <end position="258"/>
    </location>
</feature>
<feature type="transmembrane region" description="Helical" evidence="7">
    <location>
        <begin position="100"/>
        <end position="121"/>
    </location>
</feature>
<gene>
    <name evidence="9" type="ORF">FB391_3416</name>
</gene>
<dbReference type="EMBL" id="VFPE01000006">
    <property type="protein sequence ID" value="TQM20280.1"/>
    <property type="molecule type" value="Genomic_DNA"/>
</dbReference>
<dbReference type="GO" id="GO:0005886">
    <property type="term" value="C:plasma membrane"/>
    <property type="evidence" value="ECO:0007669"/>
    <property type="project" value="UniProtKB-SubCell"/>
</dbReference>
<dbReference type="PANTHER" id="PTHR43744">
    <property type="entry name" value="ABC TRANSPORTER PERMEASE PROTEIN MG189-RELATED-RELATED"/>
    <property type="match status" value="1"/>
</dbReference>
<evidence type="ECO:0000256" key="4">
    <source>
        <dbReference type="ARBA" id="ARBA00022692"/>
    </source>
</evidence>
<accession>A0A543EFC3</accession>
<dbReference type="InterPro" id="IPR035906">
    <property type="entry name" value="MetI-like_sf"/>
</dbReference>
<keyword evidence="5 7" id="KW-1133">Transmembrane helix</keyword>
<sequence length="273" mass="30400">MTRVLLIVLCAVISIPFVFPTWWMITSSFKPINEIFAFPPTLLPQNPTVQPYIDAVTLQPFALQYFNSMYIAIVVTAATMLFSAMAGYAFARIRFPGADFLFLIVLAGLLVPSEVTIVPLFQMFNTLGLINTHWPLLLVSTFGAPSVLATFIMRQFFITLPVELEEAATLDGLTRAGIWWRISMPLAKSALAAVAIFTFLHTWNLYLEPTVYLQSPELFTLPQALTRYTDAYGGQQWNVQLAAATMTAVPVLIVFLFAQRQFVEGLSQTGLKG</sequence>
<dbReference type="PROSITE" id="PS50928">
    <property type="entry name" value="ABC_TM1"/>
    <property type="match status" value="1"/>
</dbReference>
<comment type="subcellular location">
    <subcellularLocation>
        <location evidence="1 7">Cell membrane</location>
        <topology evidence="1 7">Multi-pass membrane protein</topology>
    </subcellularLocation>
</comment>
<organism evidence="9 10">
    <name type="scientific">Microbacterium kyungheense</name>
    <dbReference type="NCBI Taxonomy" id="1263636"/>
    <lineage>
        <taxon>Bacteria</taxon>
        <taxon>Bacillati</taxon>
        <taxon>Actinomycetota</taxon>
        <taxon>Actinomycetes</taxon>
        <taxon>Micrococcales</taxon>
        <taxon>Microbacteriaceae</taxon>
        <taxon>Microbacterium</taxon>
    </lineage>
</organism>
<feature type="transmembrane region" description="Helical" evidence="7">
    <location>
        <begin position="133"/>
        <end position="153"/>
    </location>
</feature>
<dbReference type="GO" id="GO:0055085">
    <property type="term" value="P:transmembrane transport"/>
    <property type="evidence" value="ECO:0007669"/>
    <property type="project" value="InterPro"/>
</dbReference>
<evidence type="ECO:0000259" key="8">
    <source>
        <dbReference type="PROSITE" id="PS50928"/>
    </source>
</evidence>
<evidence type="ECO:0000256" key="5">
    <source>
        <dbReference type="ARBA" id="ARBA00022989"/>
    </source>
</evidence>
<dbReference type="Gene3D" id="1.10.3720.10">
    <property type="entry name" value="MetI-like"/>
    <property type="match status" value="1"/>
</dbReference>
<dbReference type="InterPro" id="IPR000515">
    <property type="entry name" value="MetI-like"/>
</dbReference>
<name>A0A543EFC3_9MICO</name>
<dbReference type="RefSeq" id="WP_246093586.1">
    <property type="nucleotide sequence ID" value="NZ_BAABLH010000006.1"/>
</dbReference>
<dbReference type="PANTHER" id="PTHR43744:SF12">
    <property type="entry name" value="ABC TRANSPORTER PERMEASE PROTEIN MG189-RELATED"/>
    <property type="match status" value="1"/>
</dbReference>
<evidence type="ECO:0000256" key="1">
    <source>
        <dbReference type="ARBA" id="ARBA00004651"/>
    </source>
</evidence>
<dbReference type="SUPFAM" id="SSF161098">
    <property type="entry name" value="MetI-like"/>
    <property type="match status" value="1"/>
</dbReference>